<organism evidence="1 2">
    <name type="scientific">Corynebacterium matruchotii ATCC 14266</name>
    <dbReference type="NCBI Taxonomy" id="553207"/>
    <lineage>
        <taxon>Bacteria</taxon>
        <taxon>Bacillati</taxon>
        <taxon>Actinomycetota</taxon>
        <taxon>Actinomycetes</taxon>
        <taxon>Mycobacteriales</taxon>
        <taxon>Corynebacteriaceae</taxon>
        <taxon>Corynebacterium</taxon>
    </lineage>
</organism>
<dbReference type="AlphaFoldDB" id="E0DI15"/>
<reference evidence="1" key="1">
    <citation type="submission" date="2010-08" db="EMBL/GenBank/DDBJ databases">
        <authorList>
            <person name="Harkins D.M."/>
            <person name="Madupu R."/>
            <person name="Durkin A.S."/>
            <person name="Torralba M."/>
            <person name="Methe B."/>
            <person name="Sutton G.G."/>
            <person name="Nelson K.E."/>
        </authorList>
    </citation>
    <scope>NUCLEOTIDE SEQUENCE [LARGE SCALE GENOMIC DNA]</scope>
    <source>
        <strain evidence="1">ATCC 14266</strain>
    </source>
</reference>
<keyword evidence="2" id="KW-1185">Reference proteome</keyword>
<gene>
    <name evidence="1" type="ORF">HMPREF0299_5325</name>
</gene>
<name>E0DI15_9CORY</name>
<sequence>MIAQVLMPLLPRNTGDNLGVNSSMKNHCKENIYLVAGKMCFGSPRH</sequence>
<dbReference type="Proteomes" id="UP000004218">
    <property type="component" value="Unassembled WGS sequence"/>
</dbReference>
<comment type="caution">
    <text evidence="1">The sequence shown here is derived from an EMBL/GenBank/DDBJ whole genome shotgun (WGS) entry which is preliminary data.</text>
</comment>
<evidence type="ECO:0000313" key="1">
    <source>
        <dbReference type="EMBL" id="EFM47754.1"/>
    </source>
</evidence>
<accession>E0DI15</accession>
<dbReference type="EMBL" id="ACSH02000008">
    <property type="protein sequence ID" value="EFM47754.1"/>
    <property type="molecule type" value="Genomic_DNA"/>
</dbReference>
<proteinExistence type="predicted"/>
<dbReference type="STRING" id="553207.HMPREF0299_5325"/>
<protein>
    <submittedName>
        <fullName evidence="1">Uncharacterized protein</fullName>
    </submittedName>
</protein>
<evidence type="ECO:0000313" key="2">
    <source>
        <dbReference type="Proteomes" id="UP000004218"/>
    </source>
</evidence>